<dbReference type="InterPro" id="IPR016181">
    <property type="entry name" value="Acyl_CoA_acyltransferase"/>
</dbReference>
<dbReference type="Gene3D" id="3.40.630.30">
    <property type="match status" value="1"/>
</dbReference>
<protein>
    <submittedName>
        <fullName evidence="3">Putative acetyltransferase</fullName>
    </submittedName>
</protein>
<dbReference type="Pfam" id="PF00583">
    <property type="entry name" value="Acetyltransf_1"/>
    <property type="match status" value="1"/>
</dbReference>
<dbReference type="GO" id="GO:0008080">
    <property type="term" value="F:N-acetyltransferase activity"/>
    <property type="evidence" value="ECO:0007669"/>
    <property type="project" value="InterPro"/>
</dbReference>
<keyword evidence="1 3" id="KW-0808">Transferase</keyword>
<organism evidence="3 4">
    <name type="scientific">Pedobacter steynii</name>
    <dbReference type="NCBI Taxonomy" id="430522"/>
    <lineage>
        <taxon>Bacteria</taxon>
        <taxon>Pseudomonadati</taxon>
        <taxon>Bacteroidota</taxon>
        <taxon>Sphingobacteriia</taxon>
        <taxon>Sphingobacteriales</taxon>
        <taxon>Sphingobacteriaceae</taxon>
        <taxon>Pedobacter</taxon>
    </lineage>
</organism>
<feature type="domain" description="N-acetyltransferase" evidence="2">
    <location>
        <begin position="3"/>
        <end position="161"/>
    </location>
</feature>
<dbReference type="InterPro" id="IPR050769">
    <property type="entry name" value="NAT_camello-type"/>
</dbReference>
<dbReference type="SUPFAM" id="SSF55729">
    <property type="entry name" value="Acyl-CoA N-acyltransferases (Nat)"/>
    <property type="match status" value="1"/>
</dbReference>
<name>A0A1H0B4Y3_9SPHI</name>
<sequence>MQITFRTIQAGDNEQLAKIIRTSLEDFNVPKIGTAHSDPTTDDLFKLFQTTGSFYFVAEENGQLLGGSGIYPTAGLPEGCAELVKLYLSKDARGKGIGKQLLEKCFESARQLGYHQLYLETLPQLAQAVSMYEKAGFKALDAALGNSGHFACNIWMLKTLD</sequence>
<dbReference type="PANTHER" id="PTHR13947">
    <property type="entry name" value="GNAT FAMILY N-ACETYLTRANSFERASE"/>
    <property type="match status" value="1"/>
</dbReference>
<dbReference type="EMBL" id="FNGY01000007">
    <property type="protein sequence ID" value="SDN40654.1"/>
    <property type="molecule type" value="Genomic_DNA"/>
</dbReference>
<dbReference type="STRING" id="430522.BFS30_19300"/>
<evidence type="ECO:0000313" key="3">
    <source>
        <dbReference type="EMBL" id="SDN40654.1"/>
    </source>
</evidence>
<evidence type="ECO:0000313" key="4">
    <source>
        <dbReference type="Proteomes" id="UP000183200"/>
    </source>
</evidence>
<dbReference type="PANTHER" id="PTHR13947:SF37">
    <property type="entry name" value="LD18367P"/>
    <property type="match status" value="1"/>
</dbReference>
<keyword evidence="4" id="KW-1185">Reference proteome</keyword>
<dbReference type="InterPro" id="IPR000182">
    <property type="entry name" value="GNAT_dom"/>
</dbReference>
<dbReference type="PROSITE" id="PS51186">
    <property type="entry name" value="GNAT"/>
    <property type="match status" value="1"/>
</dbReference>
<evidence type="ECO:0000256" key="1">
    <source>
        <dbReference type="ARBA" id="ARBA00022679"/>
    </source>
</evidence>
<dbReference type="OrthoDB" id="5419426at2"/>
<proteinExistence type="predicted"/>
<dbReference type="RefSeq" id="WP_074610555.1">
    <property type="nucleotide sequence ID" value="NZ_FNGY01000007.1"/>
</dbReference>
<dbReference type="CDD" id="cd04301">
    <property type="entry name" value="NAT_SF"/>
    <property type="match status" value="1"/>
</dbReference>
<dbReference type="AlphaFoldDB" id="A0A1H0B4Y3"/>
<dbReference type="Proteomes" id="UP000183200">
    <property type="component" value="Unassembled WGS sequence"/>
</dbReference>
<reference evidence="4" key="1">
    <citation type="submission" date="2016-10" db="EMBL/GenBank/DDBJ databases">
        <authorList>
            <person name="Varghese N."/>
            <person name="Submissions S."/>
        </authorList>
    </citation>
    <scope>NUCLEOTIDE SEQUENCE [LARGE SCALE GENOMIC DNA]</scope>
    <source>
        <strain evidence="4">DSM 19110</strain>
    </source>
</reference>
<gene>
    <name evidence="3" type="ORF">SAMN05421820_107306</name>
</gene>
<evidence type="ECO:0000259" key="2">
    <source>
        <dbReference type="PROSITE" id="PS51186"/>
    </source>
</evidence>
<accession>A0A1H0B4Y3</accession>